<sequence>MIDSVIGYVSSLLFTLAFVASLIFVCKGSKKGSPSKLPPGPAALPILGNLLDLGDQPHKSLAKLAKLHGPLISLKLGRVTAVVISSAPLAKEVLQTLDLTFADRSFVQAVEAHEHHRVSLAWLPVGAPWRNLRKICNSYIFASQKLDANQDLRHKKIQQLLVNVHESCRVGAAVDIGQMAFNTSLNVLSTIIFSLDLTDSSLDIVRELKEVSRCIMDELGKQNLADYFPMLRKFDLQGIMCRTSNYFARILDLFDRIIDRRLQLRRKQGYIPNNDLLDTLLTLMNEHNEEEMDRNCMKHLFLDLIVAGNDTTSSTLEWAMTELLRNPKSLLKAREELEQTIGRDSFVQESDIARLPYLKAIIKETFRLHPAVPLLLPRKAGADVEICGFTVPKGAKVFVNVWAIDRDPSLWENPEYFMPERFLGSDMDVRGRDFELIPFGAGRRICPGLPLAMRMLHLMLGSLIYSFDWKLEEGITPESMDMEDRFGLTLQKAQPLRVIPMQL</sequence>
<dbReference type="EMBL" id="CM004388">
    <property type="protein sequence ID" value="OAY56629.2"/>
    <property type="molecule type" value="Genomic_DNA"/>
</dbReference>
<dbReference type="Proteomes" id="UP000091857">
    <property type="component" value="Chromosome 2"/>
</dbReference>
<reference evidence="2" key="1">
    <citation type="journal article" date="2016" name="Nat. Biotechnol.">
        <title>Sequencing wild and cultivated cassava and related species reveals extensive interspecific hybridization and genetic diversity.</title>
        <authorList>
            <person name="Bredeson J.V."/>
            <person name="Lyons J.B."/>
            <person name="Prochnik S.E."/>
            <person name="Wu G.A."/>
            <person name="Ha C.M."/>
            <person name="Edsinger-Gonzales E."/>
            <person name="Grimwood J."/>
            <person name="Schmutz J."/>
            <person name="Rabbi I.Y."/>
            <person name="Egesi C."/>
            <person name="Nauluvula P."/>
            <person name="Lebot V."/>
            <person name="Ndunguru J."/>
            <person name="Mkamilo G."/>
            <person name="Bart R.S."/>
            <person name="Setter T.L."/>
            <person name="Gleadow R.M."/>
            <person name="Kulakow P."/>
            <person name="Ferguson M.E."/>
            <person name="Rounsley S."/>
            <person name="Rokhsar D.S."/>
        </authorList>
    </citation>
    <scope>NUCLEOTIDE SEQUENCE [LARGE SCALE GENOMIC DNA]</scope>
    <source>
        <strain evidence="2">cv. AM560-2</strain>
    </source>
</reference>
<evidence type="ECO:0000313" key="2">
    <source>
        <dbReference type="Proteomes" id="UP000091857"/>
    </source>
</evidence>
<organism evidence="1 2">
    <name type="scientific">Manihot esculenta</name>
    <name type="common">Cassava</name>
    <name type="synonym">Jatropha manihot</name>
    <dbReference type="NCBI Taxonomy" id="3983"/>
    <lineage>
        <taxon>Eukaryota</taxon>
        <taxon>Viridiplantae</taxon>
        <taxon>Streptophyta</taxon>
        <taxon>Embryophyta</taxon>
        <taxon>Tracheophyta</taxon>
        <taxon>Spermatophyta</taxon>
        <taxon>Magnoliopsida</taxon>
        <taxon>eudicotyledons</taxon>
        <taxon>Gunneridae</taxon>
        <taxon>Pentapetalae</taxon>
        <taxon>rosids</taxon>
        <taxon>fabids</taxon>
        <taxon>Malpighiales</taxon>
        <taxon>Euphorbiaceae</taxon>
        <taxon>Crotonoideae</taxon>
        <taxon>Manihoteae</taxon>
        <taxon>Manihot</taxon>
    </lineage>
</organism>
<protein>
    <submittedName>
        <fullName evidence="1">Uncharacterized protein</fullName>
    </submittedName>
</protein>
<evidence type="ECO:0000313" key="1">
    <source>
        <dbReference type="EMBL" id="OAY56629.2"/>
    </source>
</evidence>
<comment type="caution">
    <text evidence="1">The sequence shown here is derived from an EMBL/GenBank/DDBJ whole genome shotgun (WGS) entry which is preliminary data.</text>
</comment>
<keyword evidence="2" id="KW-1185">Reference proteome</keyword>
<gene>
    <name evidence="1" type="ORF">MANES_02G028600v8</name>
</gene>
<accession>A0ACC8DZY8</accession>
<proteinExistence type="predicted"/>
<name>A0ACC8DZY8_MANES</name>